<organism evidence="1 2">
    <name type="scientific">Subtercola frigoramans</name>
    <dbReference type="NCBI Taxonomy" id="120298"/>
    <lineage>
        <taxon>Bacteria</taxon>
        <taxon>Bacillati</taxon>
        <taxon>Actinomycetota</taxon>
        <taxon>Actinomycetes</taxon>
        <taxon>Micrococcales</taxon>
        <taxon>Microbacteriaceae</taxon>
        <taxon>Subtercola</taxon>
    </lineage>
</organism>
<reference evidence="1 2" key="1">
    <citation type="submission" date="2021-01" db="EMBL/GenBank/DDBJ databases">
        <title>Sequencing the genomes of 1000 actinobacteria strains.</title>
        <authorList>
            <person name="Klenk H.-P."/>
        </authorList>
    </citation>
    <scope>NUCLEOTIDE SEQUENCE [LARGE SCALE GENOMIC DNA]</scope>
    <source>
        <strain evidence="1 2">DSM 13057</strain>
    </source>
</reference>
<accession>A0ABS2L5V7</accession>
<dbReference type="PANTHER" id="PTHR39337">
    <property type="entry name" value="BLR5642 PROTEIN"/>
    <property type="match status" value="1"/>
</dbReference>
<comment type="caution">
    <text evidence="1">The sequence shown here is derived from an EMBL/GenBank/DDBJ whole genome shotgun (WGS) entry which is preliminary data.</text>
</comment>
<dbReference type="RefSeq" id="WP_205109263.1">
    <property type="nucleotide sequence ID" value="NZ_BAAAHT010000004.1"/>
</dbReference>
<dbReference type="Proteomes" id="UP000776164">
    <property type="component" value="Unassembled WGS sequence"/>
</dbReference>
<keyword evidence="2" id="KW-1185">Reference proteome</keyword>
<name>A0ABS2L5V7_9MICO</name>
<dbReference type="Pfam" id="PF04343">
    <property type="entry name" value="DUF488"/>
    <property type="match status" value="1"/>
</dbReference>
<dbReference type="InterPro" id="IPR007438">
    <property type="entry name" value="DUF488"/>
</dbReference>
<evidence type="ECO:0000313" key="2">
    <source>
        <dbReference type="Proteomes" id="UP000776164"/>
    </source>
</evidence>
<gene>
    <name evidence="1" type="ORF">JOE66_002115</name>
</gene>
<dbReference type="PANTHER" id="PTHR39337:SF1">
    <property type="entry name" value="BLR5642 PROTEIN"/>
    <property type="match status" value="1"/>
</dbReference>
<dbReference type="EMBL" id="JAFBBU010000001">
    <property type="protein sequence ID" value="MBM7472481.1"/>
    <property type="molecule type" value="Genomic_DNA"/>
</dbReference>
<evidence type="ECO:0000313" key="1">
    <source>
        <dbReference type="EMBL" id="MBM7472481.1"/>
    </source>
</evidence>
<sequence length="145" mass="15914">MDTNVIGIGYEGLDSDGLLARLRLRRVSTVVDVRLNPISRKRGMSKSALRELLANANIGYEHFPALGNPRDNREGFADITGQAGKDARARYEALLSSSEAKDKLDSVIALSQIGLVALLCFEADECTCHREVVLTAIRDRELTKV</sequence>
<proteinExistence type="predicted"/>
<protein>
    <submittedName>
        <fullName evidence="1">Uncharacterized protein (DUF488 family)</fullName>
    </submittedName>
</protein>